<keyword evidence="2" id="KW-0472">Membrane</keyword>
<feature type="compositionally biased region" description="Polar residues" evidence="1">
    <location>
        <begin position="94"/>
        <end position="118"/>
    </location>
</feature>
<sequence>MAPTLEARQYGYGYGNNNCYYNDNNQRICNGSTWSNWARWLVLALIILGAFLVFFLFSCVTARRRRKMGHSPYRGTGWALGRTPAGHAPATYNARPQQEQTAQPYYNNNSNTPYQSNPPAYGAANDYYGGNNVEMQPPQPAYGVDNRKADNFAPPAGPPPGRY</sequence>
<name>A0AAN7WAR8_9PEZI</name>
<evidence type="ECO:0000256" key="2">
    <source>
        <dbReference type="SAM" id="Phobius"/>
    </source>
</evidence>
<dbReference type="Proteomes" id="UP001310594">
    <property type="component" value="Unassembled WGS sequence"/>
</dbReference>
<evidence type="ECO:0000313" key="4">
    <source>
        <dbReference type="Proteomes" id="UP001310594"/>
    </source>
</evidence>
<feature type="region of interest" description="Disordered" evidence="1">
    <location>
        <begin position="80"/>
        <end position="163"/>
    </location>
</feature>
<dbReference type="GO" id="GO:0016192">
    <property type="term" value="P:vesicle-mediated transport"/>
    <property type="evidence" value="ECO:0007669"/>
    <property type="project" value="TreeGrafter"/>
</dbReference>
<comment type="caution">
    <text evidence="3">The sequence shown here is derived from an EMBL/GenBank/DDBJ whole genome shotgun (WGS) entry which is preliminary data.</text>
</comment>
<reference evidence="3" key="1">
    <citation type="submission" date="2023-08" db="EMBL/GenBank/DDBJ databases">
        <title>Black Yeasts Isolated from many extreme environments.</title>
        <authorList>
            <person name="Coleine C."/>
            <person name="Stajich J.E."/>
            <person name="Selbmann L."/>
        </authorList>
    </citation>
    <scope>NUCLEOTIDE SEQUENCE</scope>
    <source>
        <strain evidence="3">CCFEE 5810</strain>
    </source>
</reference>
<dbReference type="EMBL" id="JAVRQU010000004">
    <property type="protein sequence ID" value="KAK5704315.1"/>
    <property type="molecule type" value="Genomic_DNA"/>
</dbReference>
<protein>
    <submittedName>
        <fullName evidence="3">Uncharacterized protein</fullName>
    </submittedName>
</protein>
<accession>A0AAN7WAR8</accession>
<organism evidence="3 4">
    <name type="scientific">Elasticomyces elasticus</name>
    <dbReference type="NCBI Taxonomy" id="574655"/>
    <lineage>
        <taxon>Eukaryota</taxon>
        <taxon>Fungi</taxon>
        <taxon>Dikarya</taxon>
        <taxon>Ascomycota</taxon>
        <taxon>Pezizomycotina</taxon>
        <taxon>Dothideomycetes</taxon>
        <taxon>Dothideomycetidae</taxon>
        <taxon>Mycosphaerellales</taxon>
        <taxon>Teratosphaeriaceae</taxon>
        <taxon>Elasticomyces</taxon>
    </lineage>
</organism>
<feature type="transmembrane region" description="Helical" evidence="2">
    <location>
        <begin position="40"/>
        <end position="60"/>
    </location>
</feature>
<keyword evidence="2" id="KW-1133">Transmembrane helix</keyword>
<keyword evidence="2" id="KW-0812">Transmembrane</keyword>
<evidence type="ECO:0000256" key="1">
    <source>
        <dbReference type="SAM" id="MobiDB-lite"/>
    </source>
</evidence>
<dbReference type="PANTHER" id="PTHR28187:SF1">
    <property type="entry name" value="PROTEIN RCR1-RELATED"/>
    <property type="match status" value="1"/>
</dbReference>
<dbReference type="AlphaFoldDB" id="A0AAN7WAR8"/>
<dbReference type="Pfam" id="PF12273">
    <property type="entry name" value="RCR"/>
    <property type="match status" value="1"/>
</dbReference>
<dbReference type="PANTHER" id="PTHR28187">
    <property type="entry name" value="PROTEIN RCR1-RELATED"/>
    <property type="match status" value="1"/>
</dbReference>
<evidence type="ECO:0000313" key="3">
    <source>
        <dbReference type="EMBL" id="KAK5704315.1"/>
    </source>
</evidence>
<dbReference type="InterPro" id="IPR020999">
    <property type="entry name" value="Chitin_synth_reg_RCR"/>
</dbReference>
<gene>
    <name evidence="3" type="ORF">LTR97_003333</name>
</gene>
<proteinExistence type="predicted"/>